<dbReference type="SUPFAM" id="SSF52540">
    <property type="entry name" value="P-loop containing nucleoside triphosphate hydrolases"/>
    <property type="match status" value="2"/>
</dbReference>
<dbReference type="GO" id="GO:0043590">
    <property type="term" value="C:bacterial nucleoid"/>
    <property type="evidence" value="ECO:0007669"/>
    <property type="project" value="TreeGrafter"/>
</dbReference>
<gene>
    <name evidence="12" type="primary">recN</name>
    <name evidence="12" type="ORF">PML95_04820</name>
</gene>
<keyword evidence="5 9" id="KW-0227">DNA damage</keyword>
<dbReference type="GO" id="GO:0005524">
    <property type="term" value="F:ATP binding"/>
    <property type="evidence" value="ECO:0007669"/>
    <property type="project" value="UniProtKB-KW"/>
</dbReference>
<evidence type="ECO:0000256" key="10">
    <source>
        <dbReference type="SAM" id="Coils"/>
    </source>
</evidence>
<feature type="domain" description="RecF/RecN/SMC N-terminal" evidence="11">
    <location>
        <begin position="1"/>
        <end position="510"/>
    </location>
</feature>
<dbReference type="PANTHER" id="PTHR11059:SF0">
    <property type="entry name" value="DNA REPAIR PROTEIN RECN"/>
    <property type="match status" value="1"/>
</dbReference>
<protein>
    <recommendedName>
        <fullName evidence="3 9">DNA repair protein RecN</fullName>
    </recommendedName>
    <alternativeName>
        <fullName evidence="8 9">Recombination protein N</fullName>
    </alternativeName>
</protein>
<keyword evidence="6" id="KW-0067">ATP-binding</keyword>
<accession>A0AAE9XK13</accession>
<keyword evidence="7 9" id="KW-0234">DNA repair</keyword>
<dbReference type="NCBIfam" id="TIGR00634">
    <property type="entry name" value="recN"/>
    <property type="match status" value="1"/>
</dbReference>
<dbReference type="FunFam" id="3.40.50.300:FF:000356">
    <property type="entry name" value="DNA repair protein RecN"/>
    <property type="match status" value="1"/>
</dbReference>
<dbReference type="InterPro" id="IPR003395">
    <property type="entry name" value="RecF/RecN/SMC_N"/>
</dbReference>
<evidence type="ECO:0000313" key="12">
    <source>
        <dbReference type="EMBL" id="WCG23550.1"/>
    </source>
</evidence>
<evidence type="ECO:0000256" key="8">
    <source>
        <dbReference type="ARBA" id="ARBA00033408"/>
    </source>
</evidence>
<sequence>MLQELTIKDFAIISQLDLSFSEGMTVLTGETGAGKSIIIDAVGLLVGGRGSTDFIREGAKKAQLQGQFEVSSHVFERMTPYLQSLGIEATERTMILSRDISLSGKNVCRINGHLVNTQALKKVGQLLVDIHGQHEHQELMDSERHLSFLDQYGGESLALLKTRYQELFESYQANVRLLRNYQQNEREHAQRMDMLQFQHDEIAEANLKIGEEEALKQERDFLANYQEIVQQLSKSYDIIQGNMNIGALEQIGEAMAAMEAIEHLDSAYQTIAEGVRDSYYQLEEVARDISQQLTHTEMDDNRLEEVEERLTTIIRLKKKYGDSIEKILEYFDEIASELAESQNVEGSLTSLQKTINEQHEQLEELAQQLTQARETLSVSLEKAIIEQLGDLYLEKTRFEVRREKKELSDDGWDMISFYISTNPGEPLKPLEKVASGGELSRIILGMKTIFSKTHGVTSIVFDEVDTGVSGRVAQAIAEKIHDIAVDSQVLCITHLPQVAAHADQQYYIRKKVVDGRTLTDVTILNNDEREIEIARMLAGETITDLSREHARELLKQAHK</sequence>
<dbReference type="AlphaFoldDB" id="A0AAE9XK13"/>
<dbReference type="Pfam" id="PF02463">
    <property type="entry name" value="SMC_N"/>
    <property type="match status" value="1"/>
</dbReference>
<organism evidence="12 13">
    <name type="scientific">Vagococcus lutrae</name>
    <dbReference type="NCBI Taxonomy" id="81947"/>
    <lineage>
        <taxon>Bacteria</taxon>
        <taxon>Bacillati</taxon>
        <taxon>Bacillota</taxon>
        <taxon>Bacilli</taxon>
        <taxon>Lactobacillales</taxon>
        <taxon>Enterococcaceae</taxon>
        <taxon>Vagococcus</taxon>
    </lineage>
</organism>
<evidence type="ECO:0000256" key="9">
    <source>
        <dbReference type="PIRNR" id="PIRNR003128"/>
    </source>
</evidence>
<dbReference type="InterPro" id="IPR004604">
    <property type="entry name" value="DNA_recomb/repair_RecN"/>
</dbReference>
<dbReference type="PANTHER" id="PTHR11059">
    <property type="entry name" value="DNA REPAIR PROTEIN RECN"/>
    <property type="match status" value="1"/>
</dbReference>
<comment type="function">
    <text evidence="1 9">May be involved in recombinational repair of damaged DNA.</text>
</comment>
<evidence type="ECO:0000313" key="13">
    <source>
        <dbReference type="Proteomes" id="UP001179600"/>
    </source>
</evidence>
<dbReference type="FunFam" id="3.40.50.300:FF:000319">
    <property type="entry name" value="DNA repair protein RecN"/>
    <property type="match status" value="1"/>
</dbReference>
<proteinExistence type="inferred from homology"/>
<evidence type="ECO:0000256" key="3">
    <source>
        <dbReference type="ARBA" id="ARBA00021315"/>
    </source>
</evidence>
<dbReference type="PIRSF" id="PIRSF003128">
    <property type="entry name" value="RecN"/>
    <property type="match status" value="1"/>
</dbReference>
<dbReference type="InterPro" id="IPR027417">
    <property type="entry name" value="P-loop_NTPase"/>
</dbReference>
<dbReference type="RefSeq" id="WP_126762602.1">
    <property type="nucleotide sequence ID" value="NZ_BKBT01000009.1"/>
</dbReference>
<reference evidence="12" key="1">
    <citation type="submission" date="2023-01" db="EMBL/GenBank/DDBJ databases">
        <title>Oxazolidinone resistance genes in florfenicol resistant enterococci from beef cattle and veal calves at slaughter.</title>
        <authorList>
            <person name="Biggel M."/>
        </authorList>
    </citation>
    <scope>NUCLEOTIDE SEQUENCE</scope>
    <source>
        <strain evidence="12">K204-1</strain>
    </source>
</reference>
<evidence type="ECO:0000256" key="2">
    <source>
        <dbReference type="ARBA" id="ARBA00009441"/>
    </source>
</evidence>
<dbReference type="GO" id="GO:0006310">
    <property type="term" value="P:DNA recombination"/>
    <property type="evidence" value="ECO:0007669"/>
    <property type="project" value="InterPro"/>
</dbReference>
<evidence type="ECO:0000256" key="7">
    <source>
        <dbReference type="ARBA" id="ARBA00023204"/>
    </source>
</evidence>
<keyword evidence="4" id="KW-0547">Nucleotide-binding</keyword>
<name>A0AAE9XK13_9ENTE</name>
<comment type="similarity">
    <text evidence="2 9">Belongs to the RecN family.</text>
</comment>
<dbReference type="EMBL" id="CP116507">
    <property type="protein sequence ID" value="WCG23550.1"/>
    <property type="molecule type" value="Genomic_DNA"/>
</dbReference>
<dbReference type="Proteomes" id="UP001179600">
    <property type="component" value="Chromosome"/>
</dbReference>
<evidence type="ECO:0000256" key="1">
    <source>
        <dbReference type="ARBA" id="ARBA00003618"/>
    </source>
</evidence>
<evidence type="ECO:0000259" key="11">
    <source>
        <dbReference type="Pfam" id="PF02463"/>
    </source>
</evidence>
<dbReference type="GO" id="GO:0009432">
    <property type="term" value="P:SOS response"/>
    <property type="evidence" value="ECO:0007669"/>
    <property type="project" value="TreeGrafter"/>
</dbReference>
<evidence type="ECO:0000256" key="6">
    <source>
        <dbReference type="ARBA" id="ARBA00022840"/>
    </source>
</evidence>
<evidence type="ECO:0000256" key="5">
    <source>
        <dbReference type="ARBA" id="ARBA00022763"/>
    </source>
</evidence>
<feature type="coiled-coil region" evidence="10">
    <location>
        <begin position="348"/>
        <end position="382"/>
    </location>
</feature>
<keyword evidence="10" id="KW-0175">Coiled coil</keyword>
<dbReference type="Gene3D" id="3.40.50.300">
    <property type="entry name" value="P-loop containing nucleotide triphosphate hydrolases"/>
    <property type="match status" value="2"/>
</dbReference>
<evidence type="ECO:0000256" key="4">
    <source>
        <dbReference type="ARBA" id="ARBA00022741"/>
    </source>
</evidence>
<dbReference type="GO" id="GO:0006281">
    <property type="term" value="P:DNA repair"/>
    <property type="evidence" value="ECO:0007669"/>
    <property type="project" value="UniProtKB-KW"/>
</dbReference>
<dbReference type="CDD" id="cd03241">
    <property type="entry name" value="ABC_RecN"/>
    <property type="match status" value="2"/>
</dbReference>